<gene>
    <name evidence="2" type="ORF">BD324DRAFT_221233</name>
</gene>
<dbReference type="AlphaFoldDB" id="A0A1Y1UNE7"/>
<dbReference type="Proteomes" id="UP000193218">
    <property type="component" value="Unassembled WGS sequence"/>
</dbReference>
<dbReference type="SUPFAM" id="SSF56601">
    <property type="entry name" value="beta-lactamase/transpeptidase-like"/>
    <property type="match status" value="1"/>
</dbReference>
<dbReference type="PANTHER" id="PTHR43283">
    <property type="entry name" value="BETA-LACTAMASE-RELATED"/>
    <property type="match status" value="1"/>
</dbReference>
<accession>A0A1Y1UNE7</accession>
<proteinExistence type="predicted"/>
<feature type="domain" description="Beta-lactamase-related" evidence="1">
    <location>
        <begin position="16"/>
        <end position="397"/>
    </location>
</feature>
<organism evidence="2 3">
    <name type="scientific">Kockovaella imperatae</name>
    <dbReference type="NCBI Taxonomy" id="4999"/>
    <lineage>
        <taxon>Eukaryota</taxon>
        <taxon>Fungi</taxon>
        <taxon>Dikarya</taxon>
        <taxon>Basidiomycota</taxon>
        <taxon>Agaricomycotina</taxon>
        <taxon>Tremellomycetes</taxon>
        <taxon>Tremellales</taxon>
        <taxon>Cuniculitremaceae</taxon>
        <taxon>Kockovaella</taxon>
    </lineage>
</organism>
<dbReference type="RefSeq" id="XP_021873358.1">
    <property type="nucleotide sequence ID" value="XM_022012212.1"/>
</dbReference>
<dbReference type="InterPro" id="IPR001466">
    <property type="entry name" value="Beta-lactam-related"/>
</dbReference>
<evidence type="ECO:0000259" key="1">
    <source>
        <dbReference type="Pfam" id="PF00144"/>
    </source>
</evidence>
<dbReference type="GeneID" id="33554020"/>
<dbReference type="STRING" id="4999.A0A1Y1UNE7"/>
<dbReference type="InParanoid" id="A0A1Y1UNE7"/>
<keyword evidence="3" id="KW-1185">Reference proteome</keyword>
<name>A0A1Y1UNE7_9TREE</name>
<dbReference type="EMBL" id="NBSH01000002">
    <property type="protein sequence ID" value="ORX39573.1"/>
    <property type="molecule type" value="Genomic_DNA"/>
</dbReference>
<protein>
    <submittedName>
        <fullName evidence="2">Beta-lactamase/transpeptidase-like protein</fullName>
    </submittedName>
</protein>
<comment type="caution">
    <text evidence="2">The sequence shown here is derived from an EMBL/GenBank/DDBJ whole genome shotgun (WGS) entry which is preliminary data.</text>
</comment>
<sequence length="429" mass="47606">MTHQTSRLSESSKQRLDELLQDKIHQGTLPCIFWAATNAQETIYENQAGLRIMGDETSGQVTPETTLELYSMTKFVVALAVLQLVDAGQLNLDDEDIVYRILPELGDQKVLQGYDENDDAILLPQAARITPRMLLNHTAGCTTPQRNAMLAKWYAKQGHQAPDGLSTKASVRSLIAPLLHQPGSTWMYSSGTDWLSILIHRMTGLTLEEYFRNQIFDLVPGKMPDTTFYPRPDIVERKAAIYLRLDNGDLKKYPNFSNDRPNTVETVSKEFLAGSGGLFGTTRDFLALCRAVLQCDPSNLSPPARPLISPASFKLLFAPSLTTDSAKAEAVKYYRWEGRWSPDPTVENMTHSLGLAVNLCDSDHGRRAGSGGWYGMARTHFWIDPASGLAAVCSTQVIGPEPDPWNGVFNAFERTLYSELESNGEATLE</sequence>
<evidence type="ECO:0000313" key="3">
    <source>
        <dbReference type="Proteomes" id="UP000193218"/>
    </source>
</evidence>
<reference evidence="2 3" key="1">
    <citation type="submission" date="2017-03" db="EMBL/GenBank/DDBJ databases">
        <title>Widespread Adenine N6-methylation of Active Genes in Fungi.</title>
        <authorList>
            <consortium name="DOE Joint Genome Institute"/>
            <person name="Mondo S.J."/>
            <person name="Dannebaum R.O."/>
            <person name="Kuo R.C."/>
            <person name="Louie K.B."/>
            <person name="Bewick A.J."/>
            <person name="Labutti K."/>
            <person name="Haridas S."/>
            <person name="Kuo A."/>
            <person name="Salamov A."/>
            <person name="Ahrendt S.R."/>
            <person name="Lau R."/>
            <person name="Bowen B.P."/>
            <person name="Lipzen A."/>
            <person name="Sullivan W."/>
            <person name="Andreopoulos W.B."/>
            <person name="Clum A."/>
            <person name="Lindquist E."/>
            <person name="Daum C."/>
            <person name="Northen T.R."/>
            <person name="Ramamoorthy G."/>
            <person name="Schmitz R.J."/>
            <person name="Gryganskyi A."/>
            <person name="Culley D."/>
            <person name="Magnuson J."/>
            <person name="James T.Y."/>
            <person name="O'Malley M.A."/>
            <person name="Stajich J.E."/>
            <person name="Spatafora J.W."/>
            <person name="Visel A."/>
            <person name="Grigoriev I.V."/>
        </authorList>
    </citation>
    <scope>NUCLEOTIDE SEQUENCE [LARGE SCALE GENOMIC DNA]</scope>
    <source>
        <strain evidence="2 3">NRRL Y-17943</strain>
    </source>
</reference>
<evidence type="ECO:0000313" key="2">
    <source>
        <dbReference type="EMBL" id="ORX39573.1"/>
    </source>
</evidence>
<dbReference type="OrthoDB" id="428260at2759"/>
<dbReference type="Pfam" id="PF00144">
    <property type="entry name" value="Beta-lactamase"/>
    <property type="match status" value="1"/>
</dbReference>
<dbReference type="Gene3D" id="3.40.710.10">
    <property type="entry name" value="DD-peptidase/beta-lactamase superfamily"/>
    <property type="match status" value="1"/>
</dbReference>
<dbReference type="InterPro" id="IPR012338">
    <property type="entry name" value="Beta-lactam/transpept-like"/>
</dbReference>
<dbReference type="InterPro" id="IPR050789">
    <property type="entry name" value="Diverse_Enzym_Activities"/>
</dbReference>